<dbReference type="RefSeq" id="WP_066748691.1">
    <property type="nucleotide sequence ID" value="NZ_LXEN01000051.1"/>
</dbReference>
<feature type="domain" description="HAMP" evidence="8">
    <location>
        <begin position="203"/>
        <end position="255"/>
    </location>
</feature>
<keyword evidence="3 5" id="KW-0807">Transducer</keyword>
<evidence type="ECO:0000256" key="6">
    <source>
        <dbReference type="SAM" id="Phobius"/>
    </source>
</evidence>
<keyword evidence="6" id="KW-0472">Membrane</keyword>
<dbReference type="PANTHER" id="PTHR43531:SF11">
    <property type="entry name" value="METHYL-ACCEPTING CHEMOTAXIS PROTEIN 3"/>
    <property type="match status" value="1"/>
</dbReference>
<reference evidence="9 10" key="1">
    <citation type="submission" date="2016-04" db="EMBL/GenBank/DDBJ databases">
        <title>ATOL: Assembling a taxonomically balanced genome-scale reconstruction of the evolutionary history of the Enterobacteriaceae.</title>
        <authorList>
            <person name="Plunkett G.III."/>
            <person name="Neeno-Eckwall E.C."/>
            <person name="Glasner J.D."/>
            <person name="Perna N.T."/>
        </authorList>
    </citation>
    <scope>NUCLEOTIDE SEQUENCE [LARGE SCALE GENOMIC DNA]</scope>
    <source>
        <strain evidence="9 10">ATCC 19692</strain>
    </source>
</reference>
<evidence type="ECO:0000259" key="7">
    <source>
        <dbReference type="PROSITE" id="PS50111"/>
    </source>
</evidence>
<proteinExistence type="inferred from homology"/>
<protein>
    <submittedName>
        <fullName evidence="9">Methyl-accepting chemotaxis protein</fullName>
    </submittedName>
</protein>
<evidence type="ECO:0000259" key="8">
    <source>
        <dbReference type="PROSITE" id="PS50885"/>
    </source>
</evidence>
<keyword evidence="10" id="KW-1185">Reference proteome</keyword>
<keyword evidence="6" id="KW-1133">Transmembrane helix</keyword>
<dbReference type="InterPro" id="IPR051310">
    <property type="entry name" value="MCP_chemotaxis"/>
</dbReference>
<dbReference type="SMART" id="SM00283">
    <property type="entry name" value="MA"/>
    <property type="match status" value="1"/>
</dbReference>
<evidence type="ECO:0000256" key="4">
    <source>
        <dbReference type="ARBA" id="ARBA00029447"/>
    </source>
</evidence>
<dbReference type="GO" id="GO:0004888">
    <property type="term" value="F:transmembrane signaling receptor activity"/>
    <property type="evidence" value="ECO:0007669"/>
    <property type="project" value="InterPro"/>
</dbReference>
<dbReference type="AlphaFoldDB" id="A0A198G8Y4"/>
<organism evidence="9 10">
    <name type="scientific">Proteus myxofaciens ATCC 19692</name>
    <dbReference type="NCBI Taxonomy" id="1354337"/>
    <lineage>
        <taxon>Bacteria</taxon>
        <taxon>Pseudomonadati</taxon>
        <taxon>Pseudomonadota</taxon>
        <taxon>Gammaproteobacteria</taxon>
        <taxon>Enterobacterales</taxon>
        <taxon>Morganellaceae</taxon>
        <taxon>Proteus</taxon>
    </lineage>
</organism>
<evidence type="ECO:0000256" key="3">
    <source>
        <dbReference type="ARBA" id="ARBA00023224"/>
    </source>
</evidence>
<dbReference type="PRINTS" id="PR00260">
    <property type="entry name" value="CHEMTRNSDUCR"/>
</dbReference>
<feature type="domain" description="Methyl-accepting transducer" evidence="7">
    <location>
        <begin position="260"/>
        <end position="489"/>
    </location>
</feature>
<comment type="caution">
    <text evidence="9">The sequence shown here is derived from an EMBL/GenBank/DDBJ whole genome shotgun (WGS) entry which is preliminary data.</text>
</comment>
<dbReference type="STRING" id="1354337.M983_1201"/>
<evidence type="ECO:0000256" key="2">
    <source>
        <dbReference type="ARBA" id="ARBA00022500"/>
    </source>
</evidence>
<dbReference type="Gene3D" id="1.10.287.950">
    <property type="entry name" value="Methyl-accepting chemotaxis protein"/>
    <property type="match status" value="1"/>
</dbReference>
<evidence type="ECO:0000313" key="10">
    <source>
        <dbReference type="Proteomes" id="UP000094023"/>
    </source>
</evidence>
<keyword evidence="2" id="KW-0145">Chemotaxis</keyword>
<comment type="similarity">
    <text evidence="4">Belongs to the methyl-accepting chemotaxis (MCP) protein family.</text>
</comment>
<evidence type="ECO:0000256" key="1">
    <source>
        <dbReference type="ARBA" id="ARBA00004370"/>
    </source>
</evidence>
<dbReference type="SUPFAM" id="SSF58104">
    <property type="entry name" value="Methyl-accepting chemotaxis protein (MCP) signaling domain"/>
    <property type="match status" value="1"/>
</dbReference>
<accession>A0A198G8Y4</accession>
<dbReference type="PROSITE" id="PS50111">
    <property type="entry name" value="CHEMOTAXIS_TRANSDUC_2"/>
    <property type="match status" value="1"/>
</dbReference>
<dbReference type="Pfam" id="PF00015">
    <property type="entry name" value="MCPsignal"/>
    <property type="match status" value="1"/>
</dbReference>
<feature type="transmembrane region" description="Helical" evidence="6">
    <location>
        <begin position="174"/>
        <end position="198"/>
    </location>
</feature>
<sequence length="520" mass="57782">MSIKRTAKIGSILLLFLFIISSAISSFFVYKMKANFDQVEVLATRFTDIQDARYQLVTMLSNVNYLMHNHTQDSDLDSTIIEQNKQLAIKSKTVIDRWIKEKKMTQEAQKSTENIAKLFYNLLDKLVIPSEGISALKIENKEIATEFKKLNILFDNYFSIVASNKEKISEKQSIMIEFSILSTVISLIIVFIILFFVIRWVNKTFITNLEVLSGILKKVGSGNLIFTLPKKSHDEFGELFTHVEEMKKALTSTILSVKKETLEIKQGTSEISLGNQELSSRTEEQASALQQTAASMEEIKTTVANNSENTQEANIISNQAQEIVIDGSKVMKDAINSMKKIEQGAIKVAEINDVINSIASKTNILALNAAVEAARAGEQGRGFTVVAAEVRDLAAKSAEAAKEISHIIKESIEDIAHGTSLVNKTGEHMQEVVSSINKVNKIMQGISLASEEQRMGVEQIAVAITQMDSVVQQNAALVDQAASSTLVLDEKTQILTNSMSVFCIEEEQQEQQEEQQAEQK</sequence>
<dbReference type="PROSITE" id="PS50885">
    <property type="entry name" value="HAMP"/>
    <property type="match status" value="1"/>
</dbReference>
<dbReference type="PANTHER" id="PTHR43531">
    <property type="entry name" value="PROTEIN ICFG"/>
    <property type="match status" value="1"/>
</dbReference>
<keyword evidence="6" id="KW-0812">Transmembrane</keyword>
<dbReference type="InterPro" id="IPR003660">
    <property type="entry name" value="HAMP_dom"/>
</dbReference>
<evidence type="ECO:0000256" key="5">
    <source>
        <dbReference type="PROSITE-ProRule" id="PRU00284"/>
    </source>
</evidence>
<dbReference type="CDD" id="cd06225">
    <property type="entry name" value="HAMP"/>
    <property type="match status" value="1"/>
</dbReference>
<name>A0A198G8Y4_9GAMM</name>
<dbReference type="InterPro" id="IPR004089">
    <property type="entry name" value="MCPsignal_dom"/>
</dbReference>
<dbReference type="EMBL" id="LXEN01000051">
    <property type="protein sequence ID" value="OAT33224.1"/>
    <property type="molecule type" value="Genomic_DNA"/>
</dbReference>
<dbReference type="SMART" id="SM00304">
    <property type="entry name" value="HAMP"/>
    <property type="match status" value="1"/>
</dbReference>
<comment type="subcellular location">
    <subcellularLocation>
        <location evidence="1">Membrane</location>
    </subcellularLocation>
</comment>
<dbReference type="GO" id="GO:0007165">
    <property type="term" value="P:signal transduction"/>
    <property type="evidence" value="ECO:0007669"/>
    <property type="project" value="UniProtKB-KW"/>
</dbReference>
<dbReference type="PATRIC" id="fig|1354337.4.peg.1221"/>
<dbReference type="GO" id="GO:0005886">
    <property type="term" value="C:plasma membrane"/>
    <property type="evidence" value="ECO:0007669"/>
    <property type="project" value="UniProtKB-ARBA"/>
</dbReference>
<dbReference type="GO" id="GO:0006935">
    <property type="term" value="P:chemotaxis"/>
    <property type="evidence" value="ECO:0007669"/>
    <property type="project" value="UniProtKB-KW"/>
</dbReference>
<feature type="transmembrane region" description="Helical" evidence="6">
    <location>
        <begin position="12"/>
        <end position="30"/>
    </location>
</feature>
<dbReference type="OrthoDB" id="6466596at2"/>
<dbReference type="InterPro" id="IPR004090">
    <property type="entry name" value="Chemotax_Me-accpt_rcpt"/>
</dbReference>
<dbReference type="FunFam" id="1.10.287.950:FF:000001">
    <property type="entry name" value="Methyl-accepting chemotaxis sensory transducer"/>
    <property type="match status" value="1"/>
</dbReference>
<evidence type="ECO:0000313" key="9">
    <source>
        <dbReference type="EMBL" id="OAT33224.1"/>
    </source>
</evidence>
<dbReference type="Proteomes" id="UP000094023">
    <property type="component" value="Unassembled WGS sequence"/>
</dbReference>
<gene>
    <name evidence="9" type="ORF">M983_1201</name>
</gene>